<accession>A0A7W6D2Y3</accession>
<dbReference type="RefSeq" id="WP_183799891.1">
    <property type="nucleotide sequence ID" value="NZ_JACIEE010000002.1"/>
</dbReference>
<protein>
    <submittedName>
        <fullName evidence="5">Sugar lactone lactonase YvrE</fullName>
    </submittedName>
</protein>
<feature type="domain" description="SMP-30/Gluconolactonase/LRE-like region" evidence="4">
    <location>
        <begin position="19"/>
        <end position="263"/>
    </location>
</feature>
<dbReference type="SUPFAM" id="SSF63829">
    <property type="entry name" value="Calcium-dependent phosphotriesterase"/>
    <property type="match status" value="1"/>
</dbReference>
<evidence type="ECO:0000256" key="3">
    <source>
        <dbReference type="PIRSR" id="PIRSR605511-2"/>
    </source>
</evidence>
<evidence type="ECO:0000313" key="6">
    <source>
        <dbReference type="Proteomes" id="UP000574761"/>
    </source>
</evidence>
<dbReference type="GO" id="GO:0019853">
    <property type="term" value="P:L-ascorbic acid biosynthetic process"/>
    <property type="evidence" value="ECO:0007669"/>
    <property type="project" value="TreeGrafter"/>
</dbReference>
<comment type="similarity">
    <text evidence="1">Belongs to the SMP-30/CGR1 family.</text>
</comment>
<evidence type="ECO:0000313" key="5">
    <source>
        <dbReference type="EMBL" id="MBB3975790.1"/>
    </source>
</evidence>
<reference evidence="5 6" key="1">
    <citation type="submission" date="2020-08" db="EMBL/GenBank/DDBJ databases">
        <title>Genomic Encyclopedia of Type Strains, Phase IV (KMG-IV): sequencing the most valuable type-strain genomes for metagenomic binning, comparative biology and taxonomic classification.</title>
        <authorList>
            <person name="Goeker M."/>
        </authorList>
    </citation>
    <scope>NUCLEOTIDE SEQUENCE [LARGE SCALE GENOMIC DNA]</scope>
    <source>
        <strain evidence="5 6">DSM 100211</strain>
    </source>
</reference>
<dbReference type="Gene3D" id="2.120.10.30">
    <property type="entry name" value="TolB, C-terminal domain"/>
    <property type="match status" value="1"/>
</dbReference>
<dbReference type="Proteomes" id="UP000574761">
    <property type="component" value="Unassembled WGS sequence"/>
</dbReference>
<dbReference type="GO" id="GO:0004341">
    <property type="term" value="F:gluconolactonase activity"/>
    <property type="evidence" value="ECO:0007669"/>
    <property type="project" value="TreeGrafter"/>
</dbReference>
<dbReference type="PANTHER" id="PTHR10907:SF47">
    <property type="entry name" value="REGUCALCIN"/>
    <property type="match status" value="1"/>
</dbReference>
<feature type="binding site" evidence="3">
    <location>
        <position position="21"/>
    </location>
    <ligand>
        <name>a divalent metal cation</name>
        <dbReference type="ChEBI" id="CHEBI:60240"/>
    </ligand>
</feature>
<dbReference type="EMBL" id="JACIEE010000002">
    <property type="protein sequence ID" value="MBB3975790.1"/>
    <property type="molecule type" value="Genomic_DNA"/>
</dbReference>
<dbReference type="PRINTS" id="PR01790">
    <property type="entry name" value="SMP30FAMILY"/>
</dbReference>
<evidence type="ECO:0000259" key="4">
    <source>
        <dbReference type="Pfam" id="PF08450"/>
    </source>
</evidence>
<dbReference type="GO" id="GO:0005509">
    <property type="term" value="F:calcium ion binding"/>
    <property type="evidence" value="ECO:0007669"/>
    <property type="project" value="TreeGrafter"/>
</dbReference>
<feature type="active site" description="Proton donor/acceptor" evidence="2">
    <location>
        <position position="205"/>
    </location>
</feature>
<comment type="caution">
    <text evidence="5">The sequence shown here is derived from an EMBL/GenBank/DDBJ whole genome shotgun (WGS) entry which is preliminary data.</text>
</comment>
<feature type="binding site" evidence="3">
    <location>
        <position position="103"/>
    </location>
    <ligand>
        <name>substrate</name>
    </ligand>
</feature>
<dbReference type="Pfam" id="PF08450">
    <property type="entry name" value="SGL"/>
    <property type="match status" value="1"/>
</dbReference>
<name>A0A7W6D2Y3_9HYPH</name>
<gene>
    <name evidence="5" type="ORF">GGQ64_000977</name>
</gene>
<comment type="cofactor">
    <cofactor evidence="3">
        <name>Zn(2+)</name>
        <dbReference type="ChEBI" id="CHEBI:29105"/>
    </cofactor>
    <text evidence="3">Binds 1 divalent metal cation per subunit.</text>
</comment>
<dbReference type="PANTHER" id="PTHR10907">
    <property type="entry name" value="REGUCALCIN"/>
    <property type="match status" value="1"/>
</dbReference>
<feature type="binding site" evidence="3">
    <location>
        <position position="105"/>
    </location>
    <ligand>
        <name>substrate</name>
    </ligand>
</feature>
<feature type="binding site" evidence="3">
    <location>
        <position position="154"/>
    </location>
    <ligand>
        <name>a divalent metal cation</name>
        <dbReference type="ChEBI" id="CHEBI:60240"/>
    </ligand>
</feature>
<keyword evidence="3" id="KW-0862">Zinc</keyword>
<feature type="binding site" evidence="3">
    <location>
        <position position="205"/>
    </location>
    <ligand>
        <name>a divalent metal cation</name>
        <dbReference type="ChEBI" id="CHEBI:60240"/>
    </ligand>
</feature>
<sequence length="298" mass="31729">MTGTQPFAGSILCHVNSELGEGPSYDPATDTAWWFDIKGRKLHELHLGSSAKRVHELPVMGSVFAVIDPARQLIASDEGLFVRHVEGGRLERLGAIEDKPECRSNDGRVHQSGALWIGTMGRSAEKGAGSIYHVAGTSAGIRVTKLYSNVSIPNGICFSPDGAVAYFTDSAVNHFMRVTVDPATGLPVGAPEILSDESGSPGDIDGAVCDADGLIWNARWGAGTIDVYRPDGTKIRRHAVPVTQPSCPAFVGAKADRLLVTSAWQGMDQAGRASDIHAGRTLELGVTVRGRFEPAFRL</sequence>
<proteinExistence type="inferred from homology"/>
<dbReference type="InterPro" id="IPR011042">
    <property type="entry name" value="6-blade_b-propeller_TolB-like"/>
</dbReference>
<organism evidence="5 6">
    <name type="scientific">Mycoplana azooxidifex</name>
    <dbReference type="NCBI Taxonomy" id="1636188"/>
    <lineage>
        <taxon>Bacteria</taxon>
        <taxon>Pseudomonadati</taxon>
        <taxon>Pseudomonadota</taxon>
        <taxon>Alphaproteobacteria</taxon>
        <taxon>Hyphomicrobiales</taxon>
        <taxon>Rhizobiaceae</taxon>
        <taxon>Mycoplana</taxon>
    </lineage>
</organism>
<keyword evidence="3" id="KW-0479">Metal-binding</keyword>
<evidence type="ECO:0000256" key="1">
    <source>
        <dbReference type="ARBA" id="ARBA00008853"/>
    </source>
</evidence>
<dbReference type="AlphaFoldDB" id="A0A7W6D2Y3"/>
<evidence type="ECO:0000256" key="2">
    <source>
        <dbReference type="PIRSR" id="PIRSR605511-1"/>
    </source>
</evidence>
<dbReference type="InterPro" id="IPR013658">
    <property type="entry name" value="SGL"/>
</dbReference>
<dbReference type="InterPro" id="IPR005511">
    <property type="entry name" value="SMP-30"/>
</dbReference>
<keyword evidence="6" id="KW-1185">Reference proteome</keyword>